<feature type="transmembrane region" description="Helical" evidence="1">
    <location>
        <begin position="90"/>
        <end position="110"/>
    </location>
</feature>
<proteinExistence type="predicted"/>
<reference evidence="2 3" key="1">
    <citation type="submission" date="2015-01" db="EMBL/GenBank/DDBJ databases">
        <authorList>
            <person name="Aslett A.Martin."/>
            <person name="De Silva Nishadi"/>
        </authorList>
    </citation>
    <scope>NUCLEOTIDE SEQUENCE [LARGE SCALE GENOMIC DNA]</scope>
    <source>
        <strain evidence="2 3">R28058</strain>
    </source>
</reference>
<evidence type="ECO:0000313" key="3">
    <source>
        <dbReference type="Proteomes" id="UP000049127"/>
    </source>
</evidence>
<sequence>MFIIGNTSNMALSKNKKLLNTILIFILGVSLGILSKWLDSLSLYDYIPFHRFIETIDLGNILSELPIWILIGTAISVFSKSPKRASLNVFLFFLGMNISYHMYTVYILGFNPQSYMMIWYGITLISPLMAPLCWYAKKNSKFSSIFRIIIFTTMMVFAFYVGWIYISLGRIINTLFLIIVVAILWKNPKETLTNLLYALVFRIVLGLIFYI</sequence>
<dbReference type="EMBL" id="CEKZ01000003">
    <property type="protein sequence ID" value="CEQ03472.1"/>
    <property type="molecule type" value="Genomic_DNA"/>
</dbReference>
<protein>
    <submittedName>
        <fullName evidence="2">Uncharacterized protein</fullName>
    </submittedName>
</protein>
<feature type="transmembrane region" description="Helical" evidence="1">
    <location>
        <begin position="18"/>
        <end position="38"/>
    </location>
</feature>
<accession>A0A0C7QS04</accession>
<feature type="transmembrane region" description="Helical" evidence="1">
    <location>
        <begin position="58"/>
        <end position="78"/>
    </location>
</feature>
<dbReference type="AlphaFoldDB" id="A0A0C7QS04"/>
<evidence type="ECO:0000256" key="1">
    <source>
        <dbReference type="SAM" id="Phobius"/>
    </source>
</evidence>
<feature type="transmembrane region" description="Helical" evidence="1">
    <location>
        <begin position="116"/>
        <end position="136"/>
    </location>
</feature>
<name>A0A0C7QS04_PARSO</name>
<evidence type="ECO:0000313" key="2">
    <source>
        <dbReference type="EMBL" id="CEQ03472.1"/>
    </source>
</evidence>
<keyword evidence="1" id="KW-1133">Transmembrane helix</keyword>
<organism evidence="2 3">
    <name type="scientific">Paraclostridium sordellii</name>
    <name type="common">Clostridium sordellii</name>
    <dbReference type="NCBI Taxonomy" id="1505"/>
    <lineage>
        <taxon>Bacteria</taxon>
        <taxon>Bacillati</taxon>
        <taxon>Bacillota</taxon>
        <taxon>Clostridia</taxon>
        <taxon>Peptostreptococcales</taxon>
        <taxon>Peptostreptococcaceae</taxon>
        <taxon>Paraclostridium</taxon>
    </lineage>
</organism>
<dbReference type="Proteomes" id="UP000049127">
    <property type="component" value="Unassembled WGS sequence"/>
</dbReference>
<feature type="transmembrane region" description="Helical" evidence="1">
    <location>
        <begin position="168"/>
        <end position="185"/>
    </location>
</feature>
<feature type="transmembrane region" description="Helical" evidence="1">
    <location>
        <begin position="145"/>
        <end position="162"/>
    </location>
</feature>
<keyword evidence="1" id="KW-0812">Transmembrane</keyword>
<gene>
    <name evidence="2" type="ORF">R28058_12051</name>
</gene>
<feature type="transmembrane region" description="Helical" evidence="1">
    <location>
        <begin position="192"/>
        <end position="210"/>
    </location>
</feature>
<keyword evidence="1" id="KW-0472">Membrane</keyword>